<dbReference type="InterPro" id="IPR011050">
    <property type="entry name" value="Pectin_lyase_fold/virulence"/>
</dbReference>
<dbReference type="Gene3D" id="2.160.20.10">
    <property type="entry name" value="Single-stranded right-handed beta-helix, Pectin lyase-like"/>
    <property type="match status" value="1"/>
</dbReference>
<dbReference type="HOGENOM" id="CLU_229541_0_0_5"/>
<feature type="region of interest" description="Disordered" evidence="1">
    <location>
        <begin position="963"/>
        <end position="982"/>
    </location>
</feature>
<dbReference type="EMBL" id="CP002799">
    <property type="protein sequence ID" value="AEG51360.1"/>
    <property type="molecule type" value="Genomic_DNA"/>
</dbReference>
<dbReference type="Proteomes" id="UP000007150">
    <property type="component" value="Chromosome 2"/>
</dbReference>
<name>F6F1E4_SPHCR</name>
<feature type="region of interest" description="Disordered" evidence="1">
    <location>
        <begin position="2341"/>
        <end position="2367"/>
    </location>
</feature>
<dbReference type="RefSeq" id="WP_013849588.1">
    <property type="nucleotide sequence ID" value="NC_015594.1"/>
</dbReference>
<accession>F6F1E4</accession>
<sequence length="2367" mass="222228">MMDKSRTRSTISLLGGCASVIALGWSMPAAAQTAFQGNPTVAFGSASVSQGATTDVITVNSGQVVIDWAATDTNGTGVIDFLPTGRTGQFSAGSSIPSFTVLNRISQDSNGVPLSRIVGLNGTVQSDPGGSIWFYAPSGIIAGPTSVFNVGSLVLTTNDIDLTGPNGVSLYGPGGEIRFRGVAGGDAAVQVQAGAKINALSAGSYVALVAPRVVQAGTVTVDGATAYVGAEAADITINGGLFDISITAGTTDANGVVHSGVTAGPAANGSGNAQRIYMVAVPKNNALTMLLSGDVGYTAAATATPDGSAIILSAGSDVGDDGFGNPVTSPNATASAEAGFSIGSGNWQFDVTGVATGDIVVRPTATTRFMGNVALSADRSIMFRADPSGAIAADMAVNLTAGTGAAGGRIDLLTFGGSGAAATNGQIDIGGDLTLNANGNGDDGASAPPLIGADASGGTINLIATGGLIAAASLTANAVGYAGYGSDRSGNATGGAITLSALTAAGPSGTEGGTLRFGGTSLDASVGTAFQVSQPPVDGGNAIGGNIAIVGTSGAAIAGTLDLGIFNARAQATAGVASTGTAGSATGGNIGVAISSGTHQWTSLFADVSATPGHATDGGSYGVVIPGATGIDIDVGGTGVLDILQSVSLYAESQVFGGGASGGILRGGRINLSAHDGGSFSIAQDLFATADAYGYTAFSGSTFPLPRTADAVGGTISIGAAGGSFSAAGLYVSANGSAGDAPDVAGSGTGGGVTLFASAAGGQRGSFSLTDCANYLCRVYADGSGAAGANGSNGTGGSILLYASDADFSAAGNLSLRANGVGGGAADDGIAGRGGDGLGGTVTVESRLGAAGSADLTFGNLFLSAEGYSAPSIDGMSFNSGDAGSGTGGAANINIFGGDLTGGLVDVRATGFGGAAAVNCLACEGGGTIPFQAGSGQGGSAGFLITGGAATVGALTLSALGAGGEAEGRSDPQSVAALSGSGRGGDALLESRGGSLQVTTLTIDASGTGGAGYSLFETDGADGGTGTGGNAGLLMTAGGNGQIAVDDAAIVRALGKGGVGAEVVVDGGGNYSAGAGGGGTGGTADVTLAGGRLSVPSLLVSAEGIGGAGGVNPTDSAGGAAGDGLGGTARFSYLNEGHAIGTVVVKADGQGGQAGDNGFSSFDNNNNPIFFYGVGSGGAGGRGTGGSAVMLVDVDPVFGNLTVSADGIGSMGGGGGTGGAGGMGTGGAATLNLVFGATTVSGALRVTASGVGGDGGSGYGGIGGRGGDALGGFATFGLTGSSTLLEAGDIGVLAEALGGAGGQGGVNGGAGLAGADGGDAGGGTALLDLSAGASAMTGDALRVSGDAVGGDGAPGTAGPVGGNGGAGGNAVAGSATLRIDGGHMRFSSGLPRAPGYGITAVGQGGSGADGSVGSNAGLSGGIGGIGGNGGGGVAAFDAFNGDYVLGDISVLADGFGGLGGAGGTGPGGASAGGVTGFGSGGTASFGNGDGGTMLPGAQRLIDSLFMSASGDASGLVQFADGSTAAGGGLRINGSMSLTSLGAPVAGFSGIFVTASNGVQVGGSADFTSEGPLSFAFGGAGGVAVGGALTGLSGTGIDLSHSGRPVGSYSLSADSISFTTPGNVRLVSAGAMRAAGDLTILSTGGNIDLAGGSLLAAGGDVRLFAQGSLNGTGAAVQAAGTAAIGLGGVGDILLGNLASGTLLDQLDANGNLLGTGGIAIGGEFAVSGRLDIGAGSGALSAATIDIGTLAAGTQQLTASGGAVRISNALMSGDLIVNSSLLLGSGDIAGLLRVRAPTGLAQFIGAIAAGAIDIDAGAITSNGLTARNGDIVLRSATDLGVVDARASGAIVMTADGGPLTIGNAAAGGNLSLTGLGIGASSLAAGGQSLLNAGVGNLAVSEIASVGAITASGGSVSLGTAGAMTIAQANASSGPLILNAGGALSIVDASAAGGMTLGGGTISAATLNAGGLLTATATGNASFGNVRSQAGDILLNAGGVLGLSALVDGRAITIGSGDIVIGGAARVGNLAGTSRVTFNAVNLQQPAYVGGGDVAGTYSLSAAELGRVVAADLAINAAARGVAGSPDIIVQDLTIGTANLASGGVLAIGTGGHLRVQGAVRLTGRSGQGGLALSAGQTLEIIAGSGLIDISDGNGGLGGVLTLTGPNIIAATLSAIADVAAGGSLYGRELRLALNDGLVNGAGLLRAGTIRVNAGQRFFIQNMGVSSAIADRRGFTAGSLVIDAQGTGLEIAVNGQLALSTGGFAQGLETIPLVAVNGSYNPGSKVNGCLIGNPGACFASGLDSRDTWNGVLDPSVQAGRIFTLSLIELRDIVAQGYPPLIDEPVTGAGNEDLWERSCGGPGEPACDAPQ</sequence>
<dbReference type="InterPro" id="IPR012334">
    <property type="entry name" value="Pectin_lyas_fold"/>
</dbReference>
<evidence type="ECO:0000256" key="1">
    <source>
        <dbReference type="SAM" id="MobiDB-lite"/>
    </source>
</evidence>
<proteinExistence type="predicted"/>
<feature type="signal peptide" evidence="2">
    <location>
        <begin position="1"/>
        <end position="31"/>
    </location>
</feature>
<dbReference type="KEGG" id="sch:Sphch_3778"/>
<organism evidence="3 4">
    <name type="scientific">Sphingobium chlorophenolicum L-1</name>
    <dbReference type="NCBI Taxonomy" id="690566"/>
    <lineage>
        <taxon>Bacteria</taxon>
        <taxon>Pseudomonadati</taxon>
        <taxon>Pseudomonadota</taxon>
        <taxon>Alphaproteobacteria</taxon>
        <taxon>Sphingomonadales</taxon>
        <taxon>Sphingomonadaceae</taxon>
        <taxon>Sphingobium</taxon>
    </lineage>
</organism>
<gene>
    <name evidence="3" type="ORF">Sphch_3778</name>
</gene>
<evidence type="ECO:0000313" key="3">
    <source>
        <dbReference type="EMBL" id="AEG51360.1"/>
    </source>
</evidence>
<dbReference type="SUPFAM" id="SSF51126">
    <property type="entry name" value="Pectin lyase-like"/>
    <property type="match status" value="1"/>
</dbReference>
<keyword evidence="2" id="KW-0732">Signal</keyword>
<evidence type="ECO:0000313" key="4">
    <source>
        <dbReference type="Proteomes" id="UP000007150"/>
    </source>
</evidence>
<reference evidence="3 4" key="1">
    <citation type="submission" date="2011-05" db="EMBL/GenBank/DDBJ databases">
        <title>Complete sequence of chromosome 2 of Sphingobium chlorophenolicum L-1.</title>
        <authorList>
            <consortium name="US DOE Joint Genome Institute"/>
            <person name="Lucas S."/>
            <person name="Han J."/>
            <person name="Lapidus A."/>
            <person name="Cheng J.-F."/>
            <person name="Goodwin L."/>
            <person name="Pitluck S."/>
            <person name="Peters L."/>
            <person name="Daligault H."/>
            <person name="Han C."/>
            <person name="Tapia R."/>
            <person name="Land M."/>
            <person name="Hauser L."/>
            <person name="Kyrpides N."/>
            <person name="Ivanova N."/>
            <person name="Pagani I."/>
            <person name="Turner P."/>
            <person name="Copley S."/>
            <person name="Woyke T."/>
        </authorList>
    </citation>
    <scope>NUCLEOTIDE SEQUENCE [LARGE SCALE GENOMIC DNA]</scope>
    <source>
        <strain evidence="3 4">L-1</strain>
    </source>
</reference>
<dbReference type="STRING" id="690566.Sphch_3778"/>
<evidence type="ECO:0000256" key="2">
    <source>
        <dbReference type="SAM" id="SignalP"/>
    </source>
</evidence>
<feature type="chain" id="PRO_5003339656" evidence="2">
    <location>
        <begin position="32"/>
        <end position="2367"/>
    </location>
</feature>
<protein>
    <submittedName>
        <fullName evidence="3">Adhesin HecA family</fullName>
    </submittedName>
</protein>
<keyword evidence="4" id="KW-1185">Reference proteome</keyword>